<feature type="region of interest" description="Disordered" evidence="1">
    <location>
        <begin position="572"/>
        <end position="598"/>
    </location>
</feature>
<name>A0A084WGQ4_ANOSI</name>
<dbReference type="SUPFAM" id="SSF56672">
    <property type="entry name" value="DNA/RNA polymerases"/>
    <property type="match status" value="1"/>
</dbReference>
<organism evidence="3">
    <name type="scientific">Anopheles sinensis</name>
    <name type="common">Mosquito</name>
    <dbReference type="NCBI Taxonomy" id="74873"/>
    <lineage>
        <taxon>Eukaryota</taxon>
        <taxon>Metazoa</taxon>
        <taxon>Ecdysozoa</taxon>
        <taxon>Arthropoda</taxon>
        <taxon>Hexapoda</taxon>
        <taxon>Insecta</taxon>
        <taxon>Pterygota</taxon>
        <taxon>Neoptera</taxon>
        <taxon>Endopterygota</taxon>
        <taxon>Diptera</taxon>
        <taxon>Nematocera</taxon>
        <taxon>Culicoidea</taxon>
        <taxon>Culicidae</taxon>
        <taxon>Anophelinae</taxon>
        <taxon>Anopheles</taxon>
    </lineage>
</organism>
<dbReference type="Proteomes" id="UP000030765">
    <property type="component" value="Unassembled WGS sequence"/>
</dbReference>
<evidence type="ECO:0000313" key="4">
    <source>
        <dbReference type="EnsemblMetazoa" id="ASIC017498-PA"/>
    </source>
</evidence>
<keyword evidence="5" id="KW-1185">Reference proteome</keyword>
<dbReference type="AlphaFoldDB" id="A0A084WGQ4"/>
<proteinExistence type="predicted"/>
<gene>
    <name evidence="3" type="ORF">ZHAS_00017498</name>
</gene>
<reference evidence="3 5" key="1">
    <citation type="journal article" date="2014" name="BMC Genomics">
        <title>Genome sequence of Anopheles sinensis provides insight into genetics basis of mosquito competence for malaria parasites.</title>
        <authorList>
            <person name="Zhou D."/>
            <person name="Zhang D."/>
            <person name="Ding G."/>
            <person name="Shi L."/>
            <person name="Hou Q."/>
            <person name="Ye Y."/>
            <person name="Xu Y."/>
            <person name="Zhou H."/>
            <person name="Xiong C."/>
            <person name="Li S."/>
            <person name="Yu J."/>
            <person name="Hong S."/>
            <person name="Yu X."/>
            <person name="Zou P."/>
            <person name="Chen C."/>
            <person name="Chang X."/>
            <person name="Wang W."/>
            <person name="Lv Y."/>
            <person name="Sun Y."/>
            <person name="Ma L."/>
            <person name="Shen B."/>
            <person name="Zhu C."/>
        </authorList>
    </citation>
    <scope>NUCLEOTIDE SEQUENCE [LARGE SCALE GENOMIC DNA]</scope>
</reference>
<dbReference type="Gene3D" id="3.30.70.270">
    <property type="match status" value="1"/>
</dbReference>
<dbReference type="InterPro" id="IPR053134">
    <property type="entry name" value="RNA-dir_DNA_polymerase"/>
</dbReference>
<reference evidence="4" key="2">
    <citation type="submission" date="2020-05" db="UniProtKB">
        <authorList>
            <consortium name="EnsemblMetazoa"/>
        </authorList>
    </citation>
    <scope>IDENTIFICATION</scope>
</reference>
<dbReference type="VEuPathDB" id="VectorBase:ASIC017498"/>
<dbReference type="PANTHER" id="PTHR24559">
    <property type="entry name" value="TRANSPOSON TY3-I GAG-POL POLYPROTEIN"/>
    <property type="match status" value="1"/>
</dbReference>
<dbReference type="InterPro" id="IPR043128">
    <property type="entry name" value="Rev_trsase/Diguanyl_cyclase"/>
</dbReference>
<dbReference type="Gene3D" id="3.10.10.10">
    <property type="entry name" value="HIV Type 1 Reverse Transcriptase, subunit A, domain 1"/>
    <property type="match status" value="1"/>
</dbReference>
<dbReference type="InterPro" id="IPR005162">
    <property type="entry name" value="Retrotrans_gag_dom"/>
</dbReference>
<dbReference type="OrthoDB" id="7762200at2759"/>
<evidence type="ECO:0000313" key="3">
    <source>
        <dbReference type="EMBL" id="KFB49398.1"/>
    </source>
</evidence>
<feature type="domain" description="Retrotransposon gag" evidence="2">
    <location>
        <begin position="55"/>
        <end position="137"/>
    </location>
</feature>
<dbReference type="Pfam" id="PF03732">
    <property type="entry name" value="Retrotrans_gag"/>
    <property type="match status" value="1"/>
</dbReference>
<protein>
    <submittedName>
        <fullName evidence="4">Retrotrans_gag domain-containing protein</fullName>
    </submittedName>
</protein>
<dbReference type="EMBL" id="ATLV01023666">
    <property type="status" value="NOT_ANNOTATED_CDS"/>
    <property type="molecule type" value="Genomic_DNA"/>
</dbReference>
<accession>A0A084WGQ4</accession>
<dbReference type="GO" id="GO:0071897">
    <property type="term" value="P:DNA biosynthetic process"/>
    <property type="evidence" value="ECO:0007669"/>
    <property type="project" value="UniProtKB-ARBA"/>
</dbReference>
<feature type="region of interest" description="Disordered" evidence="1">
    <location>
        <begin position="1"/>
        <end position="24"/>
    </location>
</feature>
<dbReference type="PANTHER" id="PTHR24559:SF444">
    <property type="entry name" value="REVERSE TRANSCRIPTASE DOMAIN-CONTAINING PROTEIN"/>
    <property type="match status" value="1"/>
</dbReference>
<sequence length="598" mass="66280">MTMSRSKKASTSEENIDNFDPDRQGASAKGWLKKVETFARENHLAPDQTYSFALGKLNGVAKEWLSHSKVTSWLEFRRAFVVAFPDVTSELKKSRTIERRKKLPKESVHEYVEEMLRLGKRLKLGEESIVRCIVDGLGDPVLDKAIPRGMGLQQLLKALEWQKEVEGLIERYGASKVSVESFERLADEMESFVLDGESWVDAISGDAEVLKTISSELNLILRQHRSSLSCGLFDLGSSKTHQIVVNLVQDALIYADKPKVPAKEDHTGSWQTSVISLLACDVIQKSSSSSFQSAHLDPDDSELLLDLSHLNTICCREAPNFLRPQPLLSALSAFRYFTLLDFNGGHLQISLEPHGPTRSYFSFATPYGAFEFRRAPRNFANTTIIFNKILIELARKLPPTDGVVVLNDVLVVPARDTSDGLQKLSRVLTALRAFGLTVDLRRSRFFLEHVQLFNWSVRHGKVITTGLPFEPGRPGDRLALQIKLSDDGTKCEALLEQLTEDKRCQMETIENSHHPLGTAFCPRGKGNTTNSVGVNVSGEWSVTVCILTSLVGGWTLFCSTTVSMAMTDNGSLPADTSSSLSSCGRVNDDGVSRRMAGN</sequence>
<evidence type="ECO:0000259" key="2">
    <source>
        <dbReference type="Pfam" id="PF03732"/>
    </source>
</evidence>
<dbReference type="InterPro" id="IPR043502">
    <property type="entry name" value="DNA/RNA_pol_sf"/>
</dbReference>
<dbReference type="EMBL" id="KE525345">
    <property type="protein sequence ID" value="KFB49398.1"/>
    <property type="molecule type" value="Genomic_DNA"/>
</dbReference>
<dbReference type="STRING" id="74873.A0A084WGQ4"/>
<evidence type="ECO:0000313" key="5">
    <source>
        <dbReference type="Proteomes" id="UP000030765"/>
    </source>
</evidence>
<dbReference type="EnsemblMetazoa" id="ASIC017498-RA">
    <property type="protein sequence ID" value="ASIC017498-PA"/>
    <property type="gene ID" value="ASIC017498"/>
</dbReference>
<evidence type="ECO:0000256" key="1">
    <source>
        <dbReference type="SAM" id="MobiDB-lite"/>
    </source>
</evidence>